<dbReference type="AlphaFoldDB" id="A0A934PSJ0"/>
<dbReference type="EMBL" id="JAEHFW010000002">
    <property type="protein sequence ID" value="MBK0380014.1"/>
    <property type="molecule type" value="Genomic_DNA"/>
</dbReference>
<organism evidence="2 3">
    <name type="scientific">Mucilaginibacter segetis</name>
    <dbReference type="NCBI Taxonomy" id="2793071"/>
    <lineage>
        <taxon>Bacteria</taxon>
        <taxon>Pseudomonadati</taxon>
        <taxon>Bacteroidota</taxon>
        <taxon>Sphingobacteriia</taxon>
        <taxon>Sphingobacteriales</taxon>
        <taxon>Sphingobacteriaceae</taxon>
        <taxon>Mucilaginibacter</taxon>
    </lineage>
</organism>
<dbReference type="Proteomes" id="UP000613193">
    <property type="component" value="Unassembled WGS sequence"/>
</dbReference>
<comment type="caution">
    <text evidence="2">The sequence shown here is derived from an EMBL/GenBank/DDBJ whole genome shotgun (WGS) entry which is preliminary data.</text>
</comment>
<reference evidence="2" key="1">
    <citation type="submission" date="2020-12" db="EMBL/GenBank/DDBJ databases">
        <title>Bacterial novel species Mucilaginibacter sp. SD-g isolated from soil.</title>
        <authorList>
            <person name="Jung H.-Y."/>
        </authorList>
    </citation>
    <scope>NUCLEOTIDE SEQUENCE</scope>
    <source>
        <strain evidence="2">SD-g</strain>
    </source>
</reference>
<evidence type="ECO:0000313" key="2">
    <source>
        <dbReference type="EMBL" id="MBK0380014.1"/>
    </source>
</evidence>
<accession>A0A934PSJ0</accession>
<evidence type="ECO:0000259" key="1">
    <source>
        <dbReference type="Pfam" id="PF15615"/>
    </source>
</evidence>
<dbReference type="RefSeq" id="WP_200066548.1">
    <property type="nucleotide sequence ID" value="NZ_JAEHFW010000002.1"/>
</dbReference>
<feature type="domain" description="TerB-C" evidence="1">
    <location>
        <begin position="513"/>
        <end position="662"/>
    </location>
</feature>
<name>A0A934PSJ0_9SPHI</name>
<gene>
    <name evidence="2" type="ORF">I5M19_11890</name>
</gene>
<evidence type="ECO:0000313" key="3">
    <source>
        <dbReference type="Proteomes" id="UP000613193"/>
    </source>
</evidence>
<sequence length="665" mass="76997">MFIAIIIILFFWIIYATRPKPKGGNQKPVKNNPFLKTATINEPYRRDPPVQRPKAIVTIERTPIYNTPPYTPAIPDESIIDIDTRVHQIDYEQTVTLKKYHSGIPNWPMTYIYSARELSNANKQQKEFYNLFKEAFLRQELWDIQDQTNYAFILYYDLLNAFEKHQQLSLLERQLNDLASMCPKTLNYSRSFIRNIMTAKEDYAGLMRTQSWGHGYDEYYDWRKKYREALKLNKNEEKFLNYIWLNTNKFSGVEFCCMEILKLYIKVTTSLEVYCGQQGTSLNAEMVILCDLLARKLFRYHLNSPNYKSTMQTGSNMLFELVYKHCEQAVRDRYHHKRKVTLDTYANAELMAAVTEKLLNPVTMLIAKNLETIAQPDEPTEIELNIQNTNRWRELFQLDIAYYRASGSAAFEQELTELIRLNAKNPSLEGLYLEVSKFYAAVDKGTSLRYFAEYFRQCMLQTKVYKPMGKAMEKQLFAGPAEVQRFDALLNEYIRTKDFEGIADKIARFYTPVRKSITINRDAVAEAEKQFTGTVMILNEYLAEEEEPGTVSAEPERPAAIAVPAIDGTSVIAMRPPAPAAPGNPLFQVVISPVAAVLLELFEMSSFQLSADEVDDFCRNEGLFKNTLINGLNEGFYDILDDLLIETDEENYTINPAYFQQIKQL</sequence>
<proteinExistence type="predicted"/>
<dbReference type="Pfam" id="PF15615">
    <property type="entry name" value="TerB_C"/>
    <property type="match status" value="1"/>
</dbReference>
<protein>
    <recommendedName>
        <fullName evidence="1">TerB-C domain-containing protein</fullName>
    </recommendedName>
</protein>
<keyword evidence="3" id="KW-1185">Reference proteome</keyword>
<dbReference type="InterPro" id="IPR028932">
    <property type="entry name" value="TerB-C"/>
</dbReference>